<evidence type="ECO:0000313" key="2">
    <source>
        <dbReference type="EMBL" id="CAL1404481.1"/>
    </source>
</evidence>
<dbReference type="AlphaFoldDB" id="A0AAV2G1K5"/>
<evidence type="ECO:0000313" key="3">
    <source>
        <dbReference type="Proteomes" id="UP001497516"/>
    </source>
</evidence>
<gene>
    <name evidence="2" type="ORF">LTRI10_LOCUS44336</name>
</gene>
<organism evidence="2 3">
    <name type="scientific">Linum trigynum</name>
    <dbReference type="NCBI Taxonomy" id="586398"/>
    <lineage>
        <taxon>Eukaryota</taxon>
        <taxon>Viridiplantae</taxon>
        <taxon>Streptophyta</taxon>
        <taxon>Embryophyta</taxon>
        <taxon>Tracheophyta</taxon>
        <taxon>Spermatophyta</taxon>
        <taxon>Magnoliopsida</taxon>
        <taxon>eudicotyledons</taxon>
        <taxon>Gunneridae</taxon>
        <taxon>Pentapetalae</taxon>
        <taxon>rosids</taxon>
        <taxon>fabids</taxon>
        <taxon>Malpighiales</taxon>
        <taxon>Linaceae</taxon>
        <taxon>Linum</taxon>
    </lineage>
</organism>
<dbReference type="EMBL" id="OZ034820">
    <property type="protein sequence ID" value="CAL1404481.1"/>
    <property type="molecule type" value="Genomic_DNA"/>
</dbReference>
<name>A0AAV2G1K5_9ROSI</name>
<feature type="compositionally biased region" description="Polar residues" evidence="1">
    <location>
        <begin position="46"/>
        <end position="59"/>
    </location>
</feature>
<accession>A0AAV2G1K5</accession>
<keyword evidence="3" id="KW-1185">Reference proteome</keyword>
<evidence type="ECO:0000256" key="1">
    <source>
        <dbReference type="SAM" id="MobiDB-lite"/>
    </source>
</evidence>
<proteinExistence type="predicted"/>
<dbReference type="Proteomes" id="UP001497516">
    <property type="component" value="Chromosome 7"/>
</dbReference>
<sequence>MTGGGKIGRGIDCRRRGGLGDGDLAFRREGIAPARRAMTSEPRSPAMTSERATAPNRSPNARRRSVSLQSSSRDFGGVKNEDRLNLSFRVSH</sequence>
<feature type="region of interest" description="Disordered" evidence="1">
    <location>
        <begin position="1"/>
        <end position="92"/>
    </location>
</feature>
<protein>
    <submittedName>
        <fullName evidence="2">Uncharacterized protein</fullName>
    </submittedName>
</protein>
<reference evidence="2 3" key="1">
    <citation type="submission" date="2024-04" db="EMBL/GenBank/DDBJ databases">
        <authorList>
            <person name="Fracassetti M."/>
        </authorList>
    </citation>
    <scope>NUCLEOTIDE SEQUENCE [LARGE SCALE GENOMIC DNA]</scope>
</reference>